<protein>
    <submittedName>
        <fullName evidence="3">Uncharacterized protein</fullName>
    </submittedName>
</protein>
<feature type="region of interest" description="Disordered" evidence="1">
    <location>
        <begin position="100"/>
        <end position="119"/>
    </location>
</feature>
<dbReference type="EMBL" id="FNRM01000002">
    <property type="protein sequence ID" value="SEA24929.1"/>
    <property type="molecule type" value="Genomic_DNA"/>
</dbReference>
<evidence type="ECO:0000256" key="1">
    <source>
        <dbReference type="SAM" id="MobiDB-lite"/>
    </source>
</evidence>
<evidence type="ECO:0000256" key="2">
    <source>
        <dbReference type="SAM" id="Phobius"/>
    </source>
</evidence>
<proteinExistence type="predicted"/>
<name>A0A1H3ZMC4_ALKAM</name>
<evidence type="ECO:0000313" key="4">
    <source>
        <dbReference type="Proteomes" id="UP000198773"/>
    </source>
</evidence>
<dbReference type="RefSeq" id="WP_091340362.1">
    <property type="nucleotide sequence ID" value="NZ_FNRM01000002.1"/>
</dbReference>
<feature type="transmembrane region" description="Helical" evidence="2">
    <location>
        <begin position="64"/>
        <end position="82"/>
    </location>
</feature>
<dbReference type="AlphaFoldDB" id="A0A1H3ZMC4"/>
<organism evidence="3 4">
    <name type="scientific">Alkalimonas amylolytica</name>
    <dbReference type="NCBI Taxonomy" id="152573"/>
    <lineage>
        <taxon>Bacteria</taxon>
        <taxon>Pseudomonadati</taxon>
        <taxon>Pseudomonadota</taxon>
        <taxon>Gammaproteobacteria</taxon>
        <taxon>Alkalimonas</taxon>
    </lineage>
</organism>
<sequence>MATTFSLRLRLHNKAVRAGGVKHIYHHDLEVTVGIEARAAISFGLEVKVEVKAKAVMEVIMDNLIVFITCVWCGVAFLRAWWDTFNPNERSVIVNYLPDPGKTRGGSIPPPRTKLMSEA</sequence>
<keyword evidence="2" id="KW-1133">Transmembrane helix</keyword>
<accession>A0A1H3ZMC4</accession>
<keyword evidence="2" id="KW-0812">Transmembrane</keyword>
<gene>
    <name evidence="3" type="ORF">SAMN04488051_102260</name>
</gene>
<evidence type="ECO:0000313" key="3">
    <source>
        <dbReference type="EMBL" id="SEA24929.1"/>
    </source>
</evidence>
<keyword evidence="4" id="KW-1185">Reference proteome</keyword>
<keyword evidence="2" id="KW-0472">Membrane</keyword>
<dbReference type="Proteomes" id="UP000198773">
    <property type="component" value="Unassembled WGS sequence"/>
</dbReference>
<dbReference type="STRING" id="152573.SAMN04488051_102260"/>
<reference evidence="3 4" key="1">
    <citation type="submission" date="2016-10" db="EMBL/GenBank/DDBJ databases">
        <authorList>
            <person name="de Groot N.N."/>
        </authorList>
    </citation>
    <scope>NUCLEOTIDE SEQUENCE [LARGE SCALE GENOMIC DNA]</scope>
    <source>
        <strain evidence="3 4">CGMCC 1.3430</strain>
    </source>
</reference>